<evidence type="ECO:0000259" key="9">
    <source>
        <dbReference type="PROSITE" id="PS51007"/>
    </source>
</evidence>
<dbReference type="GO" id="GO:0020037">
    <property type="term" value="F:heme binding"/>
    <property type="evidence" value="ECO:0007669"/>
    <property type="project" value="InterPro"/>
</dbReference>
<keyword evidence="8" id="KW-0732">Signal</keyword>
<keyword evidence="1" id="KW-0813">Transport</keyword>
<dbReference type="PANTHER" id="PTHR33751:SF1">
    <property type="entry name" value="CBB3-TYPE CYTOCHROME C OXIDASE SUBUNIT FIXP"/>
    <property type="match status" value="1"/>
</dbReference>
<sequence length="624" mass="66669">MTMFLKKGTACFRGLLLVLVWAGVSGCAVSLAADVTPPPNSQSFVAQQSPAATSEVLYPTVPPNPQRGAQIYAEKCAACHGERGMGDGAQASQLTVPVPPLGDLSLAQGARPVEWYRIVTNGNIERFMPPFRSLDERQRWDVVAYALSLSLPQDLLTQGAELYQQKCQNCHGVDGQGSAQAPGWRDDTSRLASLSLVEMASIIQRGKGNMPAFAGELNDSQILALAAYSRTLSFETSPAVQTPALEQIVPGTADQNQSEQSQSASDLRVAIQGKVINGSGGPLPAGLTAELAGYDGMAQVYGAEAEVAADGTYTFPDVEIVPGRAFIVSVNYQGFTFNSDVFHNLGDPLSNPIELPVTVYDTTTDISALRVDRLHVFFDFTNPDAIQVAELFLLNNTGSKVISGEAPGQPVVYFELPEGATNLQFQSGAVGGRFIMTEKGFADTQPVPPGSGSQILFAYDLPLSRRTTVRIPINLPVDAAIVMIPQGSMTLQSSQLQPMGQRQIQGVTLDLFSTTDLQAGSTLEMTLSGRMSSPINLQTGQTGALIAGALALVLVAGGGVYWYVRAQKLAPAVESNAPAESESRETLMDAIIALDDLYKTGQLSEETYQQRRAELKERLRALMD</sequence>
<keyword evidence="4" id="KW-0249">Electron transport</keyword>
<dbReference type="Gene3D" id="1.10.760.10">
    <property type="entry name" value="Cytochrome c-like domain"/>
    <property type="match status" value="2"/>
</dbReference>
<name>A0A7C4Q224_9CHLR</name>
<keyword evidence="7" id="KW-1133">Transmembrane helix</keyword>
<keyword evidence="3 6" id="KW-0479">Metal-binding</keyword>
<evidence type="ECO:0000256" key="5">
    <source>
        <dbReference type="ARBA" id="ARBA00023004"/>
    </source>
</evidence>
<dbReference type="EMBL" id="DSXR01000075">
    <property type="protein sequence ID" value="HGS87444.1"/>
    <property type="molecule type" value="Genomic_DNA"/>
</dbReference>
<dbReference type="InterPro" id="IPR008168">
    <property type="entry name" value="Cyt_C_IC"/>
</dbReference>
<feature type="domain" description="Cytochrome c" evidence="9">
    <location>
        <begin position="63"/>
        <end position="150"/>
    </location>
</feature>
<dbReference type="InterPro" id="IPR050597">
    <property type="entry name" value="Cytochrome_c_Oxidase_Subunit"/>
</dbReference>
<feature type="chain" id="PRO_5027738672" evidence="8">
    <location>
        <begin position="33"/>
        <end position="624"/>
    </location>
</feature>
<evidence type="ECO:0000256" key="7">
    <source>
        <dbReference type="SAM" id="Phobius"/>
    </source>
</evidence>
<dbReference type="GO" id="GO:0005506">
    <property type="term" value="F:iron ion binding"/>
    <property type="evidence" value="ECO:0007669"/>
    <property type="project" value="InterPro"/>
</dbReference>
<dbReference type="InterPro" id="IPR009056">
    <property type="entry name" value="Cyt_c-like_dom"/>
</dbReference>
<keyword evidence="5 6" id="KW-0408">Iron</keyword>
<gene>
    <name evidence="10" type="ORF">ENT17_07475</name>
</gene>
<evidence type="ECO:0000256" key="2">
    <source>
        <dbReference type="ARBA" id="ARBA00022617"/>
    </source>
</evidence>
<evidence type="ECO:0000313" key="10">
    <source>
        <dbReference type="EMBL" id="HGS87444.1"/>
    </source>
</evidence>
<dbReference type="PROSITE" id="PS51007">
    <property type="entry name" value="CYTC"/>
    <property type="match status" value="2"/>
</dbReference>
<organism evidence="10">
    <name type="scientific">Bellilinea caldifistulae</name>
    <dbReference type="NCBI Taxonomy" id="360411"/>
    <lineage>
        <taxon>Bacteria</taxon>
        <taxon>Bacillati</taxon>
        <taxon>Chloroflexota</taxon>
        <taxon>Anaerolineae</taxon>
        <taxon>Anaerolineales</taxon>
        <taxon>Anaerolineaceae</taxon>
        <taxon>Bellilinea</taxon>
    </lineage>
</organism>
<dbReference type="PROSITE" id="PS51257">
    <property type="entry name" value="PROKAR_LIPOPROTEIN"/>
    <property type="match status" value="1"/>
</dbReference>
<keyword evidence="2 6" id="KW-0349">Heme</keyword>
<evidence type="ECO:0000256" key="6">
    <source>
        <dbReference type="PROSITE-ProRule" id="PRU00433"/>
    </source>
</evidence>
<dbReference type="PANTHER" id="PTHR33751">
    <property type="entry name" value="CBB3-TYPE CYTOCHROME C OXIDASE SUBUNIT FIXP"/>
    <property type="match status" value="1"/>
</dbReference>
<dbReference type="PRINTS" id="PR00605">
    <property type="entry name" value="CYTCHROMECIC"/>
</dbReference>
<evidence type="ECO:0000256" key="4">
    <source>
        <dbReference type="ARBA" id="ARBA00022982"/>
    </source>
</evidence>
<proteinExistence type="predicted"/>
<protein>
    <submittedName>
        <fullName evidence="10">C-type cytochrome</fullName>
    </submittedName>
</protein>
<evidence type="ECO:0000256" key="1">
    <source>
        <dbReference type="ARBA" id="ARBA00022448"/>
    </source>
</evidence>
<dbReference type="Pfam" id="PF13442">
    <property type="entry name" value="Cytochrome_CBB3"/>
    <property type="match status" value="2"/>
</dbReference>
<feature type="signal peptide" evidence="8">
    <location>
        <begin position="1"/>
        <end position="32"/>
    </location>
</feature>
<keyword evidence="7" id="KW-0472">Membrane</keyword>
<dbReference type="GO" id="GO:0009055">
    <property type="term" value="F:electron transfer activity"/>
    <property type="evidence" value="ECO:0007669"/>
    <property type="project" value="InterPro"/>
</dbReference>
<evidence type="ECO:0000256" key="3">
    <source>
        <dbReference type="ARBA" id="ARBA00022723"/>
    </source>
</evidence>
<feature type="transmembrane region" description="Helical" evidence="7">
    <location>
        <begin position="543"/>
        <end position="564"/>
    </location>
</feature>
<comment type="caution">
    <text evidence="10">The sequence shown here is derived from an EMBL/GenBank/DDBJ whole genome shotgun (WGS) entry which is preliminary data.</text>
</comment>
<accession>A0A7C4Q224</accession>
<reference evidence="10" key="1">
    <citation type="journal article" date="2020" name="mSystems">
        <title>Genome- and Community-Level Interaction Insights into Carbon Utilization and Element Cycling Functions of Hydrothermarchaeota in Hydrothermal Sediment.</title>
        <authorList>
            <person name="Zhou Z."/>
            <person name="Liu Y."/>
            <person name="Xu W."/>
            <person name="Pan J."/>
            <person name="Luo Z.H."/>
            <person name="Li M."/>
        </authorList>
    </citation>
    <scope>NUCLEOTIDE SEQUENCE [LARGE SCALE GENOMIC DNA]</scope>
    <source>
        <strain evidence="10">SpSt-556</strain>
    </source>
</reference>
<evidence type="ECO:0000256" key="8">
    <source>
        <dbReference type="SAM" id="SignalP"/>
    </source>
</evidence>
<dbReference type="AlphaFoldDB" id="A0A7C4Q224"/>
<dbReference type="InterPro" id="IPR036909">
    <property type="entry name" value="Cyt_c-like_dom_sf"/>
</dbReference>
<keyword evidence="7" id="KW-0812">Transmembrane</keyword>
<feature type="domain" description="Cytochrome c" evidence="9">
    <location>
        <begin position="154"/>
        <end position="233"/>
    </location>
</feature>
<dbReference type="SUPFAM" id="SSF46626">
    <property type="entry name" value="Cytochrome c"/>
    <property type="match status" value="2"/>
</dbReference>